<evidence type="ECO:0000313" key="2">
    <source>
        <dbReference type="EMBL" id="RAO78861.1"/>
    </source>
</evidence>
<feature type="transmembrane region" description="Helical" evidence="1">
    <location>
        <begin position="72"/>
        <end position="92"/>
    </location>
</feature>
<organism evidence="2 3">
    <name type="scientific">Methanothermobacter tenebrarum</name>
    <dbReference type="NCBI Taxonomy" id="680118"/>
    <lineage>
        <taxon>Archaea</taxon>
        <taxon>Methanobacteriati</taxon>
        <taxon>Methanobacteriota</taxon>
        <taxon>Methanomada group</taxon>
        <taxon>Methanobacteria</taxon>
        <taxon>Methanobacteriales</taxon>
        <taxon>Methanobacteriaceae</taxon>
        <taxon>Methanothermobacter</taxon>
    </lineage>
</organism>
<name>A0A328PCF6_9EURY</name>
<sequence>MKKLDLANILWEAGILSVILLFGAKIGLAMGLAGLSKKKAATITVAYATGILGLSALANPYMETLHQYFTEYASIMTITMATILIVAGAYTIKEWKQHQKNTATTTCLAMIAPCPCCFGAVTLSIILIAPLIGATALTIGKYAAILLGIFIAIFYLTSKIIAKASKKPYPILLGNFMLFAGLYFLASAIVLPNINSVLSSKMSPITIPNPQTLAYAIIGAIILIGFGIFINRKNSTLIN</sequence>
<keyword evidence="1" id="KW-0472">Membrane</keyword>
<accession>A0A328PCF6</accession>
<dbReference type="OrthoDB" id="60331at2157"/>
<comment type="caution">
    <text evidence="2">The sequence shown here is derived from an EMBL/GenBank/DDBJ whole genome shotgun (WGS) entry which is preliminary data.</text>
</comment>
<dbReference type="Pfam" id="PF09930">
    <property type="entry name" value="DUF2162"/>
    <property type="match status" value="1"/>
</dbReference>
<dbReference type="EMBL" id="QLOE01000007">
    <property type="protein sequence ID" value="RAO78861.1"/>
    <property type="molecule type" value="Genomic_DNA"/>
</dbReference>
<keyword evidence="1" id="KW-1133">Transmembrane helix</keyword>
<feature type="transmembrane region" description="Helical" evidence="1">
    <location>
        <begin position="104"/>
        <end position="133"/>
    </location>
</feature>
<reference evidence="2 3" key="1">
    <citation type="submission" date="2018-06" db="EMBL/GenBank/DDBJ databases">
        <title>Draft genome sequence of hyperthermophilic methanogen Methanothermobacter tenebrarum sp. MCM-B 1447.</title>
        <authorList>
            <person name="Pore S.D."/>
            <person name="Dagar S."/>
            <person name="Dhakephalkar P.K."/>
        </authorList>
    </citation>
    <scope>NUCLEOTIDE SEQUENCE [LARGE SCALE GENOMIC DNA]</scope>
    <source>
        <strain evidence="2 3">MCM B 1447</strain>
    </source>
</reference>
<protein>
    <submittedName>
        <fullName evidence="2">Transporter</fullName>
    </submittedName>
</protein>
<feature type="transmembrane region" description="Helical" evidence="1">
    <location>
        <begin position="139"/>
        <end position="157"/>
    </location>
</feature>
<keyword evidence="3" id="KW-1185">Reference proteome</keyword>
<feature type="transmembrane region" description="Helical" evidence="1">
    <location>
        <begin position="6"/>
        <end position="28"/>
    </location>
</feature>
<dbReference type="Proteomes" id="UP000249782">
    <property type="component" value="Unassembled WGS sequence"/>
</dbReference>
<dbReference type="InterPro" id="IPR017199">
    <property type="entry name" value="UCP037409_transporter"/>
</dbReference>
<keyword evidence="1" id="KW-0812">Transmembrane</keyword>
<evidence type="ECO:0000313" key="3">
    <source>
        <dbReference type="Proteomes" id="UP000249782"/>
    </source>
</evidence>
<dbReference type="AlphaFoldDB" id="A0A328PCF6"/>
<dbReference type="PIRSF" id="PIRSF037409">
    <property type="entry name" value="UCP037409_transporter"/>
    <property type="match status" value="1"/>
</dbReference>
<feature type="transmembrane region" description="Helical" evidence="1">
    <location>
        <begin position="212"/>
        <end position="230"/>
    </location>
</feature>
<gene>
    <name evidence="2" type="ORF">DPC56_06250</name>
</gene>
<evidence type="ECO:0000256" key="1">
    <source>
        <dbReference type="SAM" id="Phobius"/>
    </source>
</evidence>
<feature type="transmembrane region" description="Helical" evidence="1">
    <location>
        <begin position="40"/>
        <end position="60"/>
    </location>
</feature>
<proteinExistence type="predicted"/>
<feature type="transmembrane region" description="Helical" evidence="1">
    <location>
        <begin position="169"/>
        <end position="192"/>
    </location>
</feature>